<dbReference type="InterPro" id="IPR002125">
    <property type="entry name" value="CMP_dCMP_dom"/>
</dbReference>
<keyword evidence="5 8" id="KW-0378">Hydrolase</keyword>
<dbReference type="EC" id="3.5.4.33" evidence="8"/>
<evidence type="ECO:0000313" key="10">
    <source>
        <dbReference type="EMBL" id="EFA43488.1"/>
    </source>
</evidence>
<keyword evidence="6 8" id="KW-0862">Zinc</keyword>
<dbReference type="SUPFAM" id="SSF53927">
    <property type="entry name" value="Cytidine deaminase-like"/>
    <property type="match status" value="1"/>
</dbReference>
<dbReference type="Proteomes" id="UP000003160">
    <property type="component" value="Unassembled WGS sequence"/>
</dbReference>
<dbReference type="EMBL" id="ACKS01000079">
    <property type="protein sequence ID" value="EFA43488.1"/>
    <property type="molecule type" value="Genomic_DNA"/>
</dbReference>
<dbReference type="InterPro" id="IPR028883">
    <property type="entry name" value="tRNA_aden_deaminase"/>
</dbReference>
<evidence type="ECO:0000256" key="5">
    <source>
        <dbReference type="ARBA" id="ARBA00022801"/>
    </source>
</evidence>
<dbReference type="GO" id="GO:0002100">
    <property type="term" value="P:tRNA wobble adenosine to inosine editing"/>
    <property type="evidence" value="ECO:0007669"/>
    <property type="project" value="UniProtKB-UniRule"/>
</dbReference>
<dbReference type="CDD" id="cd01285">
    <property type="entry name" value="nucleoside_deaminase"/>
    <property type="match status" value="1"/>
</dbReference>
<dbReference type="InterPro" id="IPR016193">
    <property type="entry name" value="Cytidine_deaminase-like"/>
</dbReference>
<proteinExistence type="inferred from homology"/>
<comment type="cofactor">
    <cofactor evidence="8">
        <name>Zn(2+)</name>
        <dbReference type="ChEBI" id="CHEBI:29105"/>
    </cofactor>
    <text evidence="8">Binds 1 zinc ion per subunit.</text>
</comment>
<dbReference type="PROSITE" id="PS51747">
    <property type="entry name" value="CYT_DCMP_DEAMINASES_2"/>
    <property type="match status" value="1"/>
</dbReference>
<dbReference type="AlphaFoldDB" id="D1PYP9"/>
<sequence>MFEKETQEQKDERYMRMAIQEAEAAFEEGEIPIGAIVVCRDRIISRAHNQTETLNDVTAHAEMLAITAAANTMGGKYLPDCTLYVTVEPCVMCAGAIGWSQIGRIVYGVGEEKRGYKRYAPDALHPKTTVTSGVLQEECKALMISFFKNKR</sequence>
<comment type="subunit">
    <text evidence="2 8">Homodimer.</text>
</comment>
<comment type="similarity">
    <text evidence="1">Belongs to the cytidine and deoxycytidylate deaminase family. ADAT2 subfamily.</text>
</comment>
<dbReference type="Gene3D" id="3.40.140.10">
    <property type="entry name" value="Cytidine Deaminase, domain 2"/>
    <property type="match status" value="1"/>
</dbReference>
<comment type="caution">
    <text evidence="10">The sequence shown here is derived from an EMBL/GenBank/DDBJ whole genome shotgun (WGS) entry which is preliminary data.</text>
</comment>
<evidence type="ECO:0000256" key="1">
    <source>
        <dbReference type="ARBA" id="ARBA00010669"/>
    </source>
</evidence>
<feature type="binding site" evidence="8">
    <location>
        <position position="90"/>
    </location>
    <ligand>
        <name>Zn(2+)</name>
        <dbReference type="ChEBI" id="CHEBI:29105"/>
        <note>catalytic</note>
    </ligand>
</feature>
<dbReference type="PANTHER" id="PTHR11079">
    <property type="entry name" value="CYTOSINE DEAMINASE FAMILY MEMBER"/>
    <property type="match status" value="1"/>
</dbReference>
<dbReference type="RefSeq" id="WP_007174187.1">
    <property type="nucleotide sequence ID" value="NZ_GG704781.1"/>
</dbReference>
<dbReference type="eggNOG" id="COG0590">
    <property type="taxonomic scope" value="Bacteria"/>
</dbReference>
<dbReference type="FunFam" id="3.40.140.10:FF:000038">
    <property type="entry name" value="tRNA-specific adenosine deaminase"/>
    <property type="match status" value="1"/>
</dbReference>
<keyword evidence="4 8" id="KW-0479">Metal-binding</keyword>
<feature type="active site" description="Proton donor" evidence="8">
    <location>
        <position position="62"/>
    </location>
</feature>
<dbReference type="GO" id="GO:0052717">
    <property type="term" value="F:tRNA-specific adenosine-34 deaminase activity"/>
    <property type="evidence" value="ECO:0007669"/>
    <property type="project" value="UniProtKB-UniRule"/>
</dbReference>
<keyword evidence="3 8" id="KW-0819">tRNA processing</keyword>
<keyword evidence="11" id="KW-1185">Reference proteome</keyword>
<dbReference type="InterPro" id="IPR016192">
    <property type="entry name" value="APOBEC/CMP_deaminase_Zn-bd"/>
</dbReference>
<feature type="binding site" evidence="8">
    <location>
        <position position="93"/>
    </location>
    <ligand>
        <name>Zn(2+)</name>
        <dbReference type="ChEBI" id="CHEBI:29105"/>
        <note>catalytic</note>
    </ligand>
</feature>
<comment type="catalytic activity">
    <reaction evidence="7 8">
        <text>adenosine(34) in tRNA + H2O + H(+) = inosine(34) in tRNA + NH4(+)</text>
        <dbReference type="Rhea" id="RHEA:43168"/>
        <dbReference type="Rhea" id="RHEA-COMP:10373"/>
        <dbReference type="Rhea" id="RHEA-COMP:10374"/>
        <dbReference type="ChEBI" id="CHEBI:15377"/>
        <dbReference type="ChEBI" id="CHEBI:15378"/>
        <dbReference type="ChEBI" id="CHEBI:28938"/>
        <dbReference type="ChEBI" id="CHEBI:74411"/>
        <dbReference type="ChEBI" id="CHEBI:82852"/>
        <dbReference type="EC" id="3.5.4.33"/>
    </reaction>
</comment>
<protein>
    <recommendedName>
        <fullName evidence="8">tRNA-specific adenosine deaminase</fullName>
        <ecNumber evidence="8">3.5.4.33</ecNumber>
    </recommendedName>
</protein>
<evidence type="ECO:0000256" key="2">
    <source>
        <dbReference type="ARBA" id="ARBA00011738"/>
    </source>
</evidence>
<dbReference type="OrthoDB" id="9802676at2"/>
<evidence type="ECO:0000256" key="3">
    <source>
        <dbReference type="ARBA" id="ARBA00022694"/>
    </source>
</evidence>
<evidence type="ECO:0000256" key="7">
    <source>
        <dbReference type="ARBA" id="ARBA00048045"/>
    </source>
</evidence>
<name>D1PYP9_9BACT</name>
<dbReference type="GO" id="GO:0008270">
    <property type="term" value="F:zinc ion binding"/>
    <property type="evidence" value="ECO:0007669"/>
    <property type="project" value="UniProtKB-UniRule"/>
</dbReference>
<reference evidence="10 11" key="1">
    <citation type="submission" date="2009-10" db="EMBL/GenBank/DDBJ databases">
        <authorList>
            <person name="Qin X."/>
            <person name="Bachman B."/>
            <person name="Battles P."/>
            <person name="Bell A."/>
            <person name="Bess C."/>
            <person name="Bickham C."/>
            <person name="Chaboub L."/>
            <person name="Chen D."/>
            <person name="Coyle M."/>
            <person name="Deiros D.R."/>
            <person name="Dinh H."/>
            <person name="Forbes L."/>
            <person name="Fowler G."/>
            <person name="Francisco L."/>
            <person name="Fu Q."/>
            <person name="Gubbala S."/>
            <person name="Hale W."/>
            <person name="Han Y."/>
            <person name="Hemphill L."/>
            <person name="Highlander S.K."/>
            <person name="Hirani K."/>
            <person name="Hogues M."/>
            <person name="Jackson L."/>
            <person name="Jakkamsetti A."/>
            <person name="Javaid M."/>
            <person name="Jiang H."/>
            <person name="Korchina V."/>
            <person name="Kovar C."/>
            <person name="Lara F."/>
            <person name="Lee S."/>
            <person name="Mata R."/>
            <person name="Mathew T."/>
            <person name="Moen C."/>
            <person name="Morales K."/>
            <person name="Munidasa M."/>
            <person name="Nazareth L."/>
            <person name="Ngo R."/>
            <person name="Nguyen L."/>
            <person name="Okwuonu G."/>
            <person name="Ongeri F."/>
            <person name="Patil S."/>
            <person name="Petrosino J."/>
            <person name="Pham C."/>
            <person name="Pham P."/>
            <person name="Pu L.-L."/>
            <person name="Puazo M."/>
            <person name="Raj R."/>
            <person name="Reid J."/>
            <person name="Rouhana J."/>
            <person name="Saada N."/>
            <person name="Shang Y."/>
            <person name="Simmons D."/>
            <person name="Thornton R."/>
            <person name="Warren J."/>
            <person name="Weissenberger G."/>
            <person name="Zhang J."/>
            <person name="Zhang L."/>
            <person name="Zhou C."/>
            <person name="Zhu D."/>
            <person name="Muzny D."/>
            <person name="Worley K."/>
            <person name="Gibbs R."/>
        </authorList>
    </citation>
    <scope>NUCLEOTIDE SEQUENCE [LARGE SCALE GENOMIC DNA]</scope>
    <source>
        <strain evidence="10 11">DSM 17361</strain>
    </source>
</reference>
<dbReference type="HAMAP" id="MF_00972">
    <property type="entry name" value="tRNA_aden_deaminase"/>
    <property type="match status" value="1"/>
</dbReference>
<dbReference type="Pfam" id="PF00383">
    <property type="entry name" value="dCMP_cyt_deam_1"/>
    <property type="match status" value="1"/>
</dbReference>
<dbReference type="HOGENOM" id="CLU_025810_3_2_10"/>
<evidence type="ECO:0000256" key="8">
    <source>
        <dbReference type="HAMAP-Rule" id="MF_00972"/>
    </source>
</evidence>
<dbReference type="PANTHER" id="PTHR11079:SF202">
    <property type="entry name" value="TRNA-SPECIFIC ADENOSINE DEAMINASE"/>
    <property type="match status" value="1"/>
</dbReference>
<comment type="function">
    <text evidence="8">Catalyzes the deamination of adenosine to inosine at the wobble position 34 of tRNA(Arg2).</text>
</comment>
<evidence type="ECO:0000256" key="4">
    <source>
        <dbReference type="ARBA" id="ARBA00022723"/>
    </source>
</evidence>
<accession>D1PYP9</accession>
<evidence type="ECO:0000256" key="6">
    <source>
        <dbReference type="ARBA" id="ARBA00022833"/>
    </source>
</evidence>
<gene>
    <name evidence="8 10" type="primary">tadA</name>
    <name evidence="10" type="ORF">HMPREF0645_2084</name>
</gene>
<dbReference type="PROSITE" id="PS00903">
    <property type="entry name" value="CYT_DCMP_DEAMINASES_1"/>
    <property type="match status" value="1"/>
</dbReference>
<organism evidence="10 11">
    <name type="scientific">Hallella bergensis DSM 17361</name>
    <dbReference type="NCBI Taxonomy" id="585502"/>
    <lineage>
        <taxon>Bacteria</taxon>
        <taxon>Pseudomonadati</taxon>
        <taxon>Bacteroidota</taxon>
        <taxon>Bacteroidia</taxon>
        <taxon>Bacteroidales</taxon>
        <taxon>Prevotellaceae</taxon>
        <taxon>Hallella</taxon>
    </lineage>
</organism>
<feature type="domain" description="CMP/dCMP-type deaminase" evidence="9">
    <location>
        <begin position="9"/>
        <end position="127"/>
    </location>
</feature>
<evidence type="ECO:0000313" key="11">
    <source>
        <dbReference type="Proteomes" id="UP000003160"/>
    </source>
</evidence>
<feature type="binding site" evidence="8">
    <location>
        <position position="60"/>
    </location>
    <ligand>
        <name>Zn(2+)</name>
        <dbReference type="ChEBI" id="CHEBI:29105"/>
        <note>catalytic</note>
    </ligand>
</feature>
<evidence type="ECO:0000259" key="9">
    <source>
        <dbReference type="PROSITE" id="PS51747"/>
    </source>
</evidence>